<keyword evidence="3" id="KW-1185">Reference proteome</keyword>
<dbReference type="RefSeq" id="WP_014981958.1">
    <property type="nucleotide sequence ID" value="NC_018681.1"/>
</dbReference>
<name>K0EIB3_NOCB7</name>
<evidence type="ECO:0000313" key="2">
    <source>
        <dbReference type="EMBL" id="AFT99102.1"/>
    </source>
</evidence>
<reference evidence="2 3" key="1">
    <citation type="journal article" date="2012" name="J. Bacteriol.">
        <title>Complete genome sequence of Nocardia brasiliensis HUJEG-1.</title>
        <authorList>
            <person name="Vera-Cabrera L."/>
            <person name="Ortiz-Lopez R."/>
            <person name="Elizondo-Gonzalez R."/>
            <person name="Perez-Maya A.A."/>
            <person name="Ocampo-Candiani J."/>
        </authorList>
    </citation>
    <scope>NUCLEOTIDE SEQUENCE [LARGE SCALE GENOMIC DNA]</scope>
    <source>
        <strain evidence="3">ATCC 700358</strain>
    </source>
</reference>
<organism evidence="2 3">
    <name type="scientific">Nocardia brasiliensis (strain ATCC 700358 / HUJEG-1)</name>
    <dbReference type="NCBI Taxonomy" id="1133849"/>
    <lineage>
        <taxon>Bacteria</taxon>
        <taxon>Bacillati</taxon>
        <taxon>Actinomycetota</taxon>
        <taxon>Actinomycetes</taxon>
        <taxon>Mycobacteriales</taxon>
        <taxon>Nocardiaceae</taxon>
        <taxon>Nocardia</taxon>
    </lineage>
</organism>
<accession>K0EIB3</accession>
<sequence length="130" mass="14495">MTDLDHSNNDTADAPTAAGPWQIRFEPGTTKENIARIADFAVAEGMCDPGSADVVRAGRDPRFWHSGALDRAEVDAHREVLRKALNNEPLSAADLDPIRDAVQRFDEWLGTLAYPREEIYDADTTFFDFD</sequence>
<dbReference type="STRING" id="1133849.O3I_005700"/>
<gene>
    <name evidence="2" type="ORF">O3I_005700</name>
</gene>
<protein>
    <submittedName>
        <fullName evidence="2">Uncharacterized protein</fullName>
    </submittedName>
</protein>
<dbReference type="AlphaFoldDB" id="K0EIB3"/>
<dbReference type="Proteomes" id="UP000006304">
    <property type="component" value="Chromosome"/>
</dbReference>
<dbReference type="KEGG" id="nbr:O3I_005700"/>
<evidence type="ECO:0000313" key="3">
    <source>
        <dbReference type="Proteomes" id="UP000006304"/>
    </source>
</evidence>
<evidence type="ECO:0000256" key="1">
    <source>
        <dbReference type="SAM" id="MobiDB-lite"/>
    </source>
</evidence>
<dbReference type="HOGENOM" id="CLU_1935828_0_0_11"/>
<feature type="region of interest" description="Disordered" evidence="1">
    <location>
        <begin position="1"/>
        <end position="22"/>
    </location>
</feature>
<dbReference type="EMBL" id="CP003876">
    <property type="protein sequence ID" value="AFT99102.1"/>
    <property type="molecule type" value="Genomic_DNA"/>
</dbReference>
<proteinExistence type="predicted"/>